<reference evidence="1 2" key="1">
    <citation type="submission" date="2020-07" db="EMBL/GenBank/DDBJ databases">
        <title>Spirosoma foliorum sp. nov., isolated from the leaves on the Nejang mountain Korea, Republic of.</title>
        <authorList>
            <person name="Ho H."/>
            <person name="Lee Y.-J."/>
            <person name="Nurcahyanto D.-A."/>
            <person name="Kim S.-G."/>
        </authorList>
    </citation>
    <scope>NUCLEOTIDE SEQUENCE [LARGE SCALE GENOMIC DNA]</scope>
    <source>
        <strain evidence="1 2">PL0136</strain>
    </source>
</reference>
<dbReference type="PANTHER" id="PTHR42815">
    <property type="entry name" value="FAD-BINDING, PUTATIVE (AFU_ORTHOLOGUE AFUA_6G07600)-RELATED"/>
    <property type="match status" value="1"/>
</dbReference>
<dbReference type="PANTHER" id="PTHR42815:SF2">
    <property type="entry name" value="FAD-BINDING, PUTATIVE (AFU_ORTHOLOGUE AFUA_6G07600)-RELATED"/>
    <property type="match status" value="1"/>
</dbReference>
<sequence length="307" mass="33845">MDTTPFHSGERQIQARAGEAHIATRNGRLIANRIPSGALKFVDKQPFVVAASLDDQQAIWVSMLAGQPGFLKAESPEVVQLSTDYLLSAPDDRFWTNVAQHPVAGLLFIELSSRKRLKVNGTVSVASNEVGLTVRVQEAFPLCPRYIQRREVAITAIDQPTNQATLTGSQLTPELNAWIAETDTFFVGSAHDDDHLDVGHRGGKPGFVQILDNQTLQIPDYNGNSMFNSLGNFSINPRAGLLFVNFETGESLQITGHADVQFTEPSPEDPTGGTGRYWQIHIHSWLRQSSLSGLSWTFLEYSPFNVK</sequence>
<gene>
    <name evidence="1" type="ORF">H3H32_08615</name>
</gene>
<dbReference type="KEGG" id="sfol:H3H32_08615"/>
<keyword evidence="2" id="KW-1185">Reference proteome</keyword>
<dbReference type="Proteomes" id="UP000515369">
    <property type="component" value="Chromosome"/>
</dbReference>
<name>A0A7G5H1F2_9BACT</name>
<dbReference type="SUPFAM" id="SSF50475">
    <property type="entry name" value="FMN-binding split barrel"/>
    <property type="match status" value="1"/>
</dbReference>
<protein>
    <submittedName>
        <fullName evidence="1">Pyridoxamine 5'-phosphate oxidase family protein</fullName>
    </submittedName>
</protein>
<organism evidence="1 2">
    <name type="scientific">Spirosoma foliorum</name>
    <dbReference type="NCBI Taxonomy" id="2710596"/>
    <lineage>
        <taxon>Bacteria</taxon>
        <taxon>Pseudomonadati</taxon>
        <taxon>Bacteroidota</taxon>
        <taxon>Cytophagia</taxon>
        <taxon>Cytophagales</taxon>
        <taxon>Cytophagaceae</taxon>
        <taxon>Spirosoma</taxon>
    </lineage>
</organism>
<evidence type="ECO:0000313" key="1">
    <source>
        <dbReference type="EMBL" id="QMW04944.1"/>
    </source>
</evidence>
<accession>A0A7G5H1F2</accession>
<dbReference type="RefSeq" id="WP_182462294.1">
    <property type="nucleotide sequence ID" value="NZ_CP059732.1"/>
</dbReference>
<proteinExistence type="predicted"/>
<dbReference type="InterPro" id="IPR012349">
    <property type="entry name" value="Split_barrel_FMN-bd"/>
</dbReference>
<dbReference type="AlphaFoldDB" id="A0A7G5H1F2"/>
<dbReference type="EMBL" id="CP059732">
    <property type="protein sequence ID" value="QMW04944.1"/>
    <property type="molecule type" value="Genomic_DNA"/>
</dbReference>
<dbReference type="Gene3D" id="2.30.110.10">
    <property type="entry name" value="Electron Transport, Fmn-binding Protein, Chain A"/>
    <property type="match status" value="1"/>
</dbReference>
<evidence type="ECO:0000313" key="2">
    <source>
        <dbReference type="Proteomes" id="UP000515369"/>
    </source>
</evidence>